<dbReference type="AlphaFoldDB" id="A0AAN9Y6T9"/>
<evidence type="ECO:0000313" key="1">
    <source>
        <dbReference type="EMBL" id="KAK7600709.1"/>
    </source>
</evidence>
<accession>A0AAN9Y6T9</accession>
<proteinExistence type="predicted"/>
<dbReference type="EMBL" id="JBBCAQ010000013">
    <property type="protein sequence ID" value="KAK7600709.1"/>
    <property type="molecule type" value="Genomic_DNA"/>
</dbReference>
<gene>
    <name evidence="1" type="ORF">V9T40_009847</name>
</gene>
<sequence>MQSPKPTGESRSSIEAKINSTWQQLRQSSSCLNENILKIISSQEIDAHHHHQANTAGQCRTNIKKEEWEKRVLLVETLGLLLINEIRIQNVVVEKEYPARADYAERIGYSSQGVLGSSVLPHQSTFDSTSSSSSSPLYTQPDFRHPVSSHLAARIHPFNATCETRFVANQIRRRNRSTAPIVSPSVNERRS</sequence>
<reference evidence="1 2" key="1">
    <citation type="submission" date="2024-03" db="EMBL/GenBank/DDBJ databases">
        <title>Adaptation during the transition from Ophiocordyceps entomopathogen to insect associate is accompanied by gene loss and intensified selection.</title>
        <authorList>
            <person name="Ward C.M."/>
            <person name="Onetto C.A."/>
            <person name="Borneman A.R."/>
        </authorList>
    </citation>
    <scope>NUCLEOTIDE SEQUENCE [LARGE SCALE GENOMIC DNA]</scope>
    <source>
        <strain evidence="1">AWRI1</strain>
        <tissue evidence="1">Single Adult Female</tissue>
    </source>
</reference>
<name>A0AAN9Y6T9_9HEMI</name>
<dbReference type="Proteomes" id="UP001367676">
    <property type="component" value="Unassembled WGS sequence"/>
</dbReference>
<organism evidence="1 2">
    <name type="scientific">Parthenolecanium corni</name>
    <dbReference type="NCBI Taxonomy" id="536013"/>
    <lineage>
        <taxon>Eukaryota</taxon>
        <taxon>Metazoa</taxon>
        <taxon>Ecdysozoa</taxon>
        <taxon>Arthropoda</taxon>
        <taxon>Hexapoda</taxon>
        <taxon>Insecta</taxon>
        <taxon>Pterygota</taxon>
        <taxon>Neoptera</taxon>
        <taxon>Paraneoptera</taxon>
        <taxon>Hemiptera</taxon>
        <taxon>Sternorrhyncha</taxon>
        <taxon>Coccoidea</taxon>
        <taxon>Coccidae</taxon>
        <taxon>Parthenolecanium</taxon>
    </lineage>
</organism>
<evidence type="ECO:0000313" key="2">
    <source>
        <dbReference type="Proteomes" id="UP001367676"/>
    </source>
</evidence>
<protein>
    <submittedName>
        <fullName evidence="1">Uncharacterized protein</fullName>
    </submittedName>
</protein>
<comment type="caution">
    <text evidence="1">The sequence shown here is derived from an EMBL/GenBank/DDBJ whole genome shotgun (WGS) entry which is preliminary data.</text>
</comment>
<keyword evidence="2" id="KW-1185">Reference proteome</keyword>